<reference evidence="6" key="1">
    <citation type="journal article" date="2007" name="PLoS Genet.">
        <title>Being pathogenic, plastic, and sexual while living with a nearly minimal bacterial genome.</title>
        <authorList>
            <person name="Sirand-Pugnet P."/>
            <person name="Lartigue C."/>
            <person name="Marenda M."/>
            <person name="Jacob D."/>
            <person name="Barre A."/>
            <person name="Barbe V."/>
            <person name="Schenowitz C."/>
            <person name="Mangenot S."/>
            <person name="Couloux A."/>
            <person name="Segurens B."/>
            <person name="de Daruvar A."/>
            <person name="Blanchard A."/>
            <person name="Citti C."/>
        </authorList>
    </citation>
    <scope>NUCLEOTIDE SEQUENCE [LARGE SCALE GENOMIC DNA]</scope>
    <source>
        <strain evidence="6">PG2</strain>
    </source>
</reference>
<dbReference type="PANTHER" id="PTHR32060">
    <property type="entry name" value="TAIL-SPECIFIC PROTEASE"/>
    <property type="match status" value="1"/>
</dbReference>
<evidence type="ECO:0000259" key="4">
    <source>
        <dbReference type="SMART" id="SM00245"/>
    </source>
</evidence>
<dbReference type="HOGENOM" id="CLU_023916_0_0_14"/>
<dbReference type="SUPFAM" id="SSF52096">
    <property type="entry name" value="ClpP/crotonase"/>
    <property type="match status" value="1"/>
</dbReference>
<accession>A5IZ18</accession>
<dbReference type="EMBL" id="CU179680">
    <property type="protein sequence ID" value="CAL59277.1"/>
    <property type="molecule type" value="Genomic_DNA"/>
</dbReference>
<feature type="coiled-coil region" evidence="1">
    <location>
        <begin position="444"/>
        <end position="479"/>
    </location>
</feature>
<feature type="chain" id="PRO_5002684485" description="Tail specific protease domain-containing protein" evidence="3">
    <location>
        <begin position="21"/>
        <end position="686"/>
    </location>
</feature>
<dbReference type="KEGG" id="maa:MAG5770"/>
<feature type="compositionally biased region" description="Basic and acidic residues" evidence="2">
    <location>
        <begin position="53"/>
        <end position="67"/>
    </location>
</feature>
<sequence length="686" mass="79836">MKKPTLLMLTPIIIPSLAISCTNGQSNSNKDISKIIINPAIPGNIPGTQDHSTPSDKDKQDKNDNSHTHTIRNNEVLKVKISYVDNDKVIKEVEYVKGEVLYPISLSEFTKEKHKLVGYYLDNKFTNKLPVNFHPTTDTKIFLKFEEIKNPVFTENDHKLVSLVNLSLKNQNVKIAKYNDIDYIDLDQFIELSKDVLVLNNDLEINDALHSGKVYRLKRSFKVEKTSNNFTLQSIKQYISSNNENKNITKKSYIMFDYLKQEITVSGFDFFDSVKPYEPEGKLEFYEDSSNKFTEFKINLQKYKISMLNKNGKLYLPFVMLNQLILGESENQLYFNGDKVYIFEFNQVHVHNNNESKTKLLSNAKDEPIPLNYRDFQYNYLLFLLDTFYPINPEGNSSYNDFLKQYKNDILSDDNITHFKALNSIIYDLDDIHTKALLWGHQYVSNLEKQIEERENDELKERRKRFKQYERELLRIESRHNLDEATVRYTKDNQTAIIKIDILTRYTTEGLKKQLSEAKDKSVKNIVFDLTLNRGGSVQATWEILGYLTNQKFKYNKFYPLTKDKTITNIKSKVWQPEFNFKYFILNSPINYSAGNMFAAVAKNNNLAKIIGYKSAGGASEVRISVLPTGTIIRRSGNYTLCNLGFNTYELGVEPDIEFDKKNGEYDFEKLFDLEYIKQIINKSNN</sequence>
<dbReference type="STRING" id="347257.MAG5770"/>
<gene>
    <name evidence="5" type="ordered locus">MAG5770</name>
</gene>
<dbReference type="PROSITE" id="PS51257">
    <property type="entry name" value="PROKAR_LIPOPROTEIN"/>
    <property type="match status" value="1"/>
</dbReference>
<keyword evidence="3" id="KW-0732">Signal</keyword>
<dbReference type="RefSeq" id="WP_011949735.1">
    <property type="nucleotide sequence ID" value="NC_009497.1"/>
</dbReference>
<keyword evidence="1" id="KW-0175">Coiled coil</keyword>
<evidence type="ECO:0000256" key="1">
    <source>
        <dbReference type="SAM" id="Coils"/>
    </source>
</evidence>
<feature type="region of interest" description="Disordered" evidence="2">
    <location>
        <begin position="43"/>
        <end position="71"/>
    </location>
</feature>
<dbReference type="InterPro" id="IPR029045">
    <property type="entry name" value="ClpP/crotonase-like_dom_sf"/>
</dbReference>
<dbReference type="InterPro" id="IPR005151">
    <property type="entry name" value="Tail-specific_protease"/>
</dbReference>
<dbReference type="PANTHER" id="PTHR32060:SF22">
    <property type="entry name" value="CARBOXYL-TERMINAL-PROCESSING PEPTIDASE 3, CHLOROPLASTIC"/>
    <property type="match status" value="1"/>
</dbReference>
<dbReference type="Pfam" id="PF03572">
    <property type="entry name" value="Peptidase_S41"/>
    <property type="match status" value="1"/>
</dbReference>
<keyword evidence="6" id="KW-1185">Reference proteome</keyword>
<name>A5IZ18_MYCAP</name>
<organism evidence="5 6">
    <name type="scientific">Mycoplasmopsis agalactiae (strain NCTC 10123 / CIP 59.7 / PG2)</name>
    <name type="common">Mycoplasma agalactiae</name>
    <dbReference type="NCBI Taxonomy" id="347257"/>
    <lineage>
        <taxon>Bacteria</taxon>
        <taxon>Bacillati</taxon>
        <taxon>Mycoplasmatota</taxon>
        <taxon>Mycoplasmoidales</taxon>
        <taxon>Metamycoplasmataceae</taxon>
        <taxon>Mycoplasmopsis</taxon>
    </lineage>
</organism>
<dbReference type="Gene3D" id="3.90.226.10">
    <property type="entry name" value="2-enoyl-CoA Hydratase, Chain A, domain 1"/>
    <property type="match status" value="1"/>
</dbReference>
<dbReference type="GO" id="GO:0004175">
    <property type="term" value="F:endopeptidase activity"/>
    <property type="evidence" value="ECO:0007669"/>
    <property type="project" value="TreeGrafter"/>
</dbReference>
<proteinExistence type="predicted"/>
<feature type="domain" description="Tail specific protease" evidence="4">
    <location>
        <begin position="466"/>
        <end position="660"/>
    </location>
</feature>
<evidence type="ECO:0000256" key="3">
    <source>
        <dbReference type="SAM" id="SignalP"/>
    </source>
</evidence>
<evidence type="ECO:0000256" key="2">
    <source>
        <dbReference type="SAM" id="MobiDB-lite"/>
    </source>
</evidence>
<dbReference type="AlphaFoldDB" id="A5IZ18"/>
<protein>
    <recommendedName>
        <fullName evidence="4">Tail specific protease domain-containing protein</fullName>
    </recommendedName>
</protein>
<dbReference type="GeneID" id="93358314"/>
<dbReference type="Proteomes" id="UP000007065">
    <property type="component" value="Chromosome"/>
</dbReference>
<feature type="signal peptide" evidence="3">
    <location>
        <begin position="1"/>
        <end position="20"/>
    </location>
</feature>
<dbReference type="SMART" id="SM00245">
    <property type="entry name" value="TSPc"/>
    <property type="match status" value="1"/>
</dbReference>
<evidence type="ECO:0000313" key="5">
    <source>
        <dbReference type="EMBL" id="CAL59277.1"/>
    </source>
</evidence>
<dbReference type="GO" id="GO:0008236">
    <property type="term" value="F:serine-type peptidase activity"/>
    <property type="evidence" value="ECO:0007669"/>
    <property type="project" value="InterPro"/>
</dbReference>
<dbReference type="GO" id="GO:0006508">
    <property type="term" value="P:proteolysis"/>
    <property type="evidence" value="ECO:0007669"/>
    <property type="project" value="InterPro"/>
</dbReference>
<evidence type="ECO:0000313" key="6">
    <source>
        <dbReference type="Proteomes" id="UP000007065"/>
    </source>
</evidence>